<sequence>MIGGLRVPQFLAKQEKQNRPALNDAAIDTVMDSSLQIRGTDTPPEKCHVRFCRRRPRKTTTEEVLPKEVIYEGRGEHSSLPWAVQNSSESTQKDSLTGQNSVSFSECQVLHVYGLLELQSVIVEIIRIFCTLYIECTETALVLQNATQDTLAILDELSLDGYAIAYVVRFC</sequence>
<proteinExistence type="predicted"/>
<evidence type="ECO:0000313" key="1">
    <source>
        <dbReference type="EMBL" id="KAL0004727.1"/>
    </source>
</evidence>
<reference evidence="1 2" key="1">
    <citation type="submission" date="2024-01" db="EMBL/GenBank/DDBJ databases">
        <title>A telomere-to-telomere, gap-free genome of sweet tea (Lithocarpus litseifolius).</title>
        <authorList>
            <person name="Zhou J."/>
        </authorList>
    </citation>
    <scope>NUCLEOTIDE SEQUENCE [LARGE SCALE GENOMIC DNA]</scope>
    <source>
        <strain evidence="1">Zhou-2022a</strain>
        <tissue evidence="1">Leaf</tissue>
    </source>
</reference>
<keyword evidence="2" id="KW-1185">Reference proteome</keyword>
<gene>
    <name evidence="1" type="ORF">SO802_012288</name>
</gene>
<evidence type="ECO:0000313" key="2">
    <source>
        <dbReference type="Proteomes" id="UP001459277"/>
    </source>
</evidence>
<protein>
    <submittedName>
        <fullName evidence="1">Uncharacterized protein</fullName>
    </submittedName>
</protein>
<organism evidence="1 2">
    <name type="scientific">Lithocarpus litseifolius</name>
    <dbReference type="NCBI Taxonomy" id="425828"/>
    <lineage>
        <taxon>Eukaryota</taxon>
        <taxon>Viridiplantae</taxon>
        <taxon>Streptophyta</taxon>
        <taxon>Embryophyta</taxon>
        <taxon>Tracheophyta</taxon>
        <taxon>Spermatophyta</taxon>
        <taxon>Magnoliopsida</taxon>
        <taxon>eudicotyledons</taxon>
        <taxon>Gunneridae</taxon>
        <taxon>Pentapetalae</taxon>
        <taxon>rosids</taxon>
        <taxon>fabids</taxon>
        <taxon>Fagales</taxon>
        <taxon>Fagaceae</taxon>
        <taxon>Lithocarpus</taxon>
    </lineage>
</organism>
<comment type="caution">
    <text evidence="1">The sequence shown here is derived from an EMBL/GenBank/DDBJ whole genome shotgun (WGS) entry which is preliminary data.</text>
</comment>
<name>A0AAW2D4H3_9ROSI</name>
<dbReference type="Proteomes" id="UP001459277">
    <property type="component" value="Unassembled WGS sequence"/>
</dbReference>
<accession>A0AAW2D4H3</accession>
<dbReference type="EMBL" id="JAZDWU010000004">
    <property type="protein sequence ID" value="KAL0004727.1"/>
    <property type="molecule type" value="Genomic_DNA"/>
</dbReference>
<dbReference type="AlphaFoldDB" id="A0AAW2D4H3"/>